<dbReference type="SMART" id="SM01014">
    <property type="entry name" value="ARID"/>
    <property type="match status" value="1"/>
</dbReference>
<dbReference type="GO" id="GO:0003677">
    <property type="term" value="F:DNA binding"/>
    <property type="evidence" value="ECO:0007669"/>
    <property type="project" value="InterPro"/>
</dbReference>
<keyword evidence="2" id="KW-0862">Zinc</keyword>
<dbReference type="PANTHER" id="PTHR46694">
    <property type="entry name" value="AT-RICH INTERACTIVE DOMAIN-CONTAINING PROTEIN 4"/>
    <property type="match status" value="1"/>
</dbReference>
<dbReference type="SUPFAM" id="SSF57903">
    <property type="entry name" value="FYVE/PHD zinc finger"/>
    <property type="match status" value="1"/>
</dbReference>
<dbReference type="InterPro" id="IPR042293">
    <property type="entry name" value="ARID4"/>
</dbReference>
<evidence type="ECO:0000313" key="5">
    <source>
        <dbReference type="EMBL" id="PWZ14406.1"/>
    </source>
</evidence>
<dbReference type="CDD" id="cd16100">
    <property type="entry name" value="ARID"/>
    <property type="match status" value="1"/>
</dbReference>
<dbReference type="PANTHER" id="PTHR46694:SF7">
    <property type="entry name" value="AT-RICH INTERACTIVE DOMAIN-CONTAINING PROTEIN 4"/>
    <property type="match status" value="1"/>
</dbReference>
<dbReference type="PROSITE" id="PS51011">
    <property type="entry name" value="ARID"/>
    <property type="match status" value="1"/>
</dbReference>
<evidence type="ECO:0000259" key="4">
    <source>
        <dbReference type="PROSITE" id="PS51011"/>
    </source>
</evidence>
<dbReference type="Gene3D" id="3.30.40.10">
    <property type="entry name" value="Zinc/RING finger domain, C3HC4 (zinc finger)"/>
    <property type="match status" value="1"/>
</dbReference>
<sequence>MSQIQSFSRNNCALLAVLCGKYAENRTPAARSGLEAKRPRPAYPFPELSSAGRLEVHTLFNPTPEQFLEAQRVVQPNFLYIQGQQLEDEKEIGSLVWGDADVSDPQAFSTLISPPFPTIVYLEVPIGEKLAQAVHSKVGSESKQNLLGANGVLEDKKHMMEGPSSWSAVKAKLKPATMRPIPHSRKQQMHPFMGFPETSLHETSIVKPSLPAAPTVKHNSVSSATTTHRKSTSGPSHTPSVIQLNPLPMKKHGCDRLPIQVCSEEDFLKDVMQFLIQRGHNRLVPHGGLAEFPDAILNAKRLDLYNLYKEVVSRGGFYVGNGINWKGQVFSKMRNHTATNRMTGVGNTLKRHYETYLLEYELAHDDVDGECCLLCHSSAPGDWVNCGLCGEWAHFGCDRRQGLGTFKDYAKTDGLEYICPHCSLANYKKKPPPPKAANGFSNTASVPRNA</sequence>
<dbReference type="Pfam" id="PF01388">
    <property type="entry name" value="ARID"/>
    <property type="match status" value="1"/>
</dbReference>
<dbReference type="GO" id="GO:0008270">
    <property type="term" value="F:zinc ion binding"/>
    <property type="evidence" value="ECO:0007669"/>
    <property type="project" value="UniProtKB-KW"/>
</dbReference>
<proteinExistence type="predicted"/>
<dbReference type="AlphaFoldDB" id="A0A3L6E0G1"/>
<dbReference type="InterPro" id="IPR036431">
    <property type="entry name" value="ARID_dom_sf"/>
</dbReference>
<reference evidence="5 6" key="1">
    <citation type="journal article" date="2018" name="Nat. Genet.">
        <title>Extensive intraspecific gene order and gene structural variations between Mo17 and other maize genomes.</title>
        <authorList>
            <person name="Sun S."/>
            <person name="Zhou Y."/>
            <person name="Chen J."/>
            <person name="Shi J."/>
            <person name="Zhao H."/>
            <person name="Zhao H."/>
            <person name="Song W."/>
            <person name="Zhang M."/>
            <person name="Cui Y."/>
            <person name="Dong X."/>
            <person name="Liu H."/>
            <person name="Ma X."/>
            <person name="Jiao Y."/>
            <person name="Wang B."/>
            <person name="Wei X."/>
            <person name="Stein J.C."/>
            <person name="Glaubitz J.C."/>
            <person name="Lu F."/>
            <person name="Yu G."/>
            <person name="Liang C."/>
            <person name="Fengler K."/>
            <person name="Li B."/>
            <person name="Rafalski A."/>
            <person name="Schnable P.S."/>
            <person name="Ware D.H."/>
            <person name="Buckler E.S."/>
            <person name="Lai J."/>
        </authorList>
    </citation>
    <scope>NUCLEOTIDE SEQUENCE [LARGE SCALE GENOMIC DNA]</scope>
    <source>
        <strain evidence="6">cv. Missouri 17</strain>
        <tissue evidence="5">Seedling</tissue>
    </source>
</reference>
<keyword evidence="1" id="KW-0479">Metal-binding</keyword>
<name>A0A3L6E0G1_MAIZE</name>
<feature type="domain" description="ARID" evidence="4">
    <location>
        <begin position="261"/>
        <end position="365"/>
    </location>
</feature>
<protein>
    <submittedName>
        <fullName evidence="5">AT-rich interactive domain-containing protein 4</fullName>
    </submittedName>
</protein>
<feature type="region of interest" description="Disordered" evidence="3">
    <location>
        <begin position="210"/>
        <end position="247"/>
    </location>
</feature>
<dbReference type="InterPro" id="IPR011011">
    <property type="entry name" value="Znf_FYVE_PHD"/>
</dbReference>
<evidence type="ECO:0000256" key="3">
    <source>
        <dbReference type="SAM" id="MobiDB-lite"/>
    </source>
</evidence>
<dbReference type="CDD" id="cd15615">
    <property type="entry name" value="PHD_ARID4_like"/>
    <property type="match status" value="1"/>
</dbReference>
<comment type="caution">
    <text evidence="5">The sequence shown here is derived from an EMBL/GenBank/DDBJ whole genome shotgun (WGS) entry which is preliminary data.</text>
</comment>
<feature type="region of interest" description="Disordered" evidence="3">
    <location>
        <begin position="430"/>
        <end position="450"/>
    </location>
</feature>
<organism evidence="5 6">
    <name type="scientific">Zea mays</name>
    <name type="common">Maize</name>
    <dbReference type="NCBI Taxonomy" id="4577"/>
    <lineage>
        <taxon>Eukaryota</taxon>
        <taxon>Viridiplantae</taxon>
        <taxon>Streptophyta</taxon>
        <taxon>Embryophyta</taxon>
        <taxon>Tracheophyta</taxon>
        <taxon>Spermatophyta</taxon>
        <taxon>Magnoliopsida</taxon>
        <taxon>Liliopsida</taxon>
        <taxon>Poales</taxon>
        <taxon>Poaceae</taxon>
        <taxon>PACMAD clade</taxon>
        <taxon>Panicoideae</taxon>
        <taxon>Andropogonodae</taxon>
        <taxon>Andropogoneae</taxon>
        <taxon>Tripsacinae</taxon>
        <taxon>Zea</taxon>
    </lineage>
</organism>
<evidence type="ECO:0000256" key="1">
    <source>
        <dbReference type="ARBA" id="ARBA00022771"/>
    </source>
</evidence>
<dbReference type="InterPro" id="IPR001606">
    <property type="entry name" value="ARID_dom"/>
</dbReference>
<accession>A0A3L6E0G1</accession>
<dbReference type="InterPro" id="IPR013083">
    <property type="entry name" value="Znf_RING/FYVE/PHD"/>
</dbReference>
<evidence type="ECO:0000313" key="6">
    <source>
        <dbReference type="Proteomes" id="UP000251960"/>
    </source>
</evidence>
<dbReference type="Gene3D" id="1.10.150.60">
    <property type="entry name" value="ARID DNA-binding domain"/>
    <property type="match status" value="1"/>
</dbReference>
<dbReference type="EMBL" id="NCVQ01000008">
    <property type="protein sequence ID" value="PWZ14406.1"/>
    <property type="molecule type" value="Genomic_DNA"/>
</dbReference>
<dbReference type="SUPFAM" id="SSF46774">
    <property type="entry name" value="ARID-like"/>
    <property type="match status" value="1"/>
</dbReference>
<gene>
    <name evidence="5" type="primary">ARID4_1</name>
    <name evidence="5" type="ORF">Zm00014a_023094</name>
</gene>
<evidence type="ECO:0000256" key="2">
    <source>
        <dbReference type="ARBA" id="ARBA00022833"/>
    </source>
</evidence>
<feature type="compositionally biased region" description="Polar residues" evidence="3">
    <location>
        <begin position="439"/>
        <end position="450"/>
    </location>
</feature>
<dbReference type="Proteomes" id="UP000251960">
    <property type="component" value="Chromosome 7"/>
</dbReference>
<feature type="compositionally biased region" description="Polar residues" evidence="3">
    <location>
        <begin position="217"/>
        <end position="243"/>
    </location>
</feature>
<keyword evidence="1" id="KW-0863">Zinc-finger</keyword>